<proteinExistence type="predicted"/>
<evidence type="ECO:0000313" key="1">
    <source>
        <dbReference type="EMBL" id="GDY73578.1"/>
    </source>
</evidence>
<dbReference type="Proteomes" id="UP000299211">
    <property type="component" value="Unassembled WGS sequence"/>
</dbReference>
<gene>
    <name evidence="1" type="ORF">SAV31267_030630</name>
</gene>
<dbReference type="PROSITE" id="PS51257">
    <property type="entry name" value="PROKAR_LIPOPROTEIN"/>
    <property type="match status" value="1"/>
</dbReference>
<comment type="caution">
    <text evidence="1">The sequence shown here is derived from an EMBL/GenBank/DDBJ whole genome shotgun (WGS) entry which is preliminary data.</text>
</comment>
<organism evidence="1 2">
    <name type="scientific">Streptomyces avermitilis</name>
    <dbReference type="NCBI Taxonomy" id="33903"/>
    <lineage>
        <taxon>Bacteria</taxon>
        <taxon>Bacillati</taxon>
        <taxon>Actinomycetota</taxon>
        <taxon>Actinomycetes</taxon>
        <taxon>Kitasatosporales</taxon>
        <taxon>Streptomycetaceae</taxon>
        <taxon>Streptomyces</taxon>
    </lineage>
</organism>
<name>A0A4D4MNB6_STRAX</name>
<accession>A0A4D4MNB6</accession>
<evidence type="ECO:0008006" key="3">
    <source>
        <dbReference type="Google" id="ProtNLM"/>
    </source>
</evidence>
<dbReference type="EMBL" id="BJHY01000001">
    <property type="protein sequence ID" value="GDY73578.1"/>
    <property type="molecule type" value="Genomic_DNA"/>
</dbReference>
<dbReference type="STRING" id="33903.AQJ43_14095"/>
<sequence>MRLTREKLVAGAAVALLALTGCGGSSGSDDGAAKAVPATATGSLEDLAAEVKCKPDIQTDADEIRQAVCKSTSRKFILATFATDRGQREWLNEAKDYGGFYLVGAKWVAVGTRRWSRRCADSSAGPWRRELRTPRTARAPAVTRAMRARTRVTAAEGFGGQRFGGQRRPAVGDPTAGLLIGRRYSVTCTSCRC</sequence>
<protein>
    <recommendedName>
        <fullName evidence="3">Lipoprotein</fullName>
    </recommendedName>
</protein>
<dbReference type="AlphaFoldDB" id="A0A4D4MNB6"/>
<reference evidence="1 2" key="1">
    <citation type="submission" date="2019-04" db="EMBL/GenBank/DDBJ databases">
        <title>Draft genome sequences of Streptomyces avermitilis ATCC 31267.</title>
        <authorList>
            <person name="Komaki H."/>
            <person name="Tamura T."/>
            <person name="Hosoyama A."/>
        </authorList>
    </citation>
    <scope>NUCLEOTIDE SEQUENCE [LARGE SCALE GENOMIC DNA]</scope>
    <source>
        <strain evidence="1 2">ATCC 31267</strain>
    </source>
</reference>
<evidence type="ECO:0000313" key="2">
    <source>
        <dbReference type="Proteomes" id="UP000299211"/>
    </source>
</evidence>